<feature type="domain" description="N-acetyltransferase" evidence="3">
    <location>
        <begin position="1"/>
        <end position="141"/>
    </location>
</feature>
<reference evidence="4" key="1">
    <citation type="submission" date="2020-10" db="EMBL/GenBank/DDBJ databases">
        <title>Connecting structure to function with the recovery of over 1000 high-quality activated sludge metagenome-assembled genomes encoding full-length rRNA genes using long-read sequencing.</title>
        <authorList>
            <person name="Singleton C.M."/>
            <person name="Petriglieri F."/>
            <person name="Kristensen J.M."/>
            <person name="Kirkegaard R.H."/>
            <person name="Michaelsen T.Y."/>
            <person name="Andersen M.H."/>
            <person name="Karst S.M."/>
            <person name="Dueholm M.S."/>
            <person name="Nielsen P.H."/>
            <person name="Albertsen M."/>
        </authorList>
    </citation>
    <scope>NUCLEOTIDE SEQUENCE</scope>
    <source>
        <strain evidence="4">OdNE_18-Q3-R46-58_BAT3C.305</strain>
    </source>
</reference>
<feature type="binding site" evidence="1">
    <location>
        <begin position="63"/>
        <end position="65"/>
    </location>
    <ligand>
        <name>acetyl-CoA</name>
        <dbReference type="ChEBI" id="CHEBI:57288"/>
    </ligand>
</feature>
<evidence type="ECO:0000256" key="2">
    <source>
        <dbReference type="RuleBase" id="RU363094"/>
    </source>
</evidence>
<comment type="function">
    <text evidence="1 2">Acetylates the N-terminal alanine of ribosomal protein bS18.</text>
</comment>
<keyword evidence="4" id="KW-0689">Ribosomal protein</keyword>
<dbReference type="Proteomes" id="UP000808146">
    <property type="component" value="Unassembled WGS sequence"/>
</dbReference>
<evidence type="ECO:0000259" key="3">
    <source>
        <dbReference type="PROSITE" id="PS51186"/>
    </source>
</evidence>
<evidence type="ECO:0000313" key="4">
    <source>
        <dbReference type="EMBL" id="MBK8890921.1"/>
    </source>
</evidence>
<keyword evidence="1 2" id="KW-0963">Cytoplasm</keyword>
<dbReference type="GO" id="GO:0005737">
    <property type="term" value="C:cytoplasm"/>
    <property type="evidence" value="ECO:0007669"/>
    <property type="project" value="UniProtKB-SubCell"/>
</dbReference>
<keyword evidence="1" id="KW-0808">Transferase</keyword>
<dbReference type="AlphaFoldDB" id="A0A9D7LMU0"/>
<comment type="caution">
    <text evidence="1">Lacks conserved residue(s) required for the propagation of feature annotation.</text>
</comment>
<feature type="binding site" evidence="1">
    <location>
        <position position="102"/>
    </location>
    <ligand>
        <name>acetyl-CoA</name>
        <dbReference type="ChEBI" id="CHEBI:57288"/>
    </ligand>
</feature>
<dbReference type="NCBIfam" id="TIGR01575">
    <property type="entry name" value="rimI"/>
    <property type="match status" value="1"/>
</dbReference>
<evidence type="ECO:0000313" key="5">
    <source>
        <dbReference type="Proteomes" id="UP000808146"/>
    </source>
</evidence>
<feature type="active site" description="Proton donor" evidence="1">
    <location>
        <position position="109"/>
    </location>
</feature>
<dbReference type="HAMAP" id="MF_02210">
    <property type="entry name" value="RimI"/>
    <property type="match status" value="1"/>
</dbReference>
<dbReference type="PANTHER" id="PTHR43617">
    <property type="entry name" value="L-AMINO ACID N-ACETYLTRANSFERASE"/>
    <property type="match status" value="1"/>
</dbReference>
<comment type="caution">
    <text evidence="4">The sequence shown here is derived from an EMBL/GenBank/DDBJ whole genome shotgun (WGS) entry which is preliminary data.</text>
</comment>
<dbReference type="InterPro" id="IPR043690">
    <property type="entry name" value="RimI"/>
</dbReference>
<keyword evidence="1" id="KW-0012">Acyltransferase</keyword>
<accession>A0A9D7LMU0</accession>
<protein>
    <recommendedName>
        <fullName evidence="1 2">[Ribosomal protein bS18]-alanine N-acetyltransferase</fullName>
        <ecNumber evidence="1 2">2.3.1.266</ecNumber>
    </recommendedName>
</protein>
<dbReference type="InterPro" id="IPR000182">
    <property type="entry name" value="GNAT_dom"/>
</dbReference>
<name>A0A9D7LMU0_9RHOO</name>
<dbReference type="EC" id="2.3.1.266" evidence="1 2"/>
<comment type="similarity">
    <text evidence="1 2">Belongs to the acetyltransferase family. RimI subfamily.</text>
</comment>
<dbReference type="InterPro" id="IPR016181">
    <property type="entry name" value="Acyl_CoA_acyltransferase"/>
</dbReference>
<dbReference type="InterPro" id="IPR006464">
    <property type="entry name" value="AcTrfase_RimI/Ard1"/>
</dbReference>
<proteinExistence type="inferred from homology"/>
<sequence>MRMDDLDAVAALEASLQAFPWSRGNLADSLAAGHDMRVLRLGSDLIGFSVVMSVLDEAHLLVIGVDRRYQGHGHGARQLLQVIETARAGGAVHLFLEVRRSNQQATDFYRRFGFVQIGVRRGYYRSAAGREDALIFDKDLR</sequence>
<dbReference type="EMBL" id="JADKBR010000015">
    <property type="protein sequence ID" value="MBK8890921.1"/>
    <property type="molecule type" value="Genomic_DNA"/>
</dbReference>
<dbReference type="PANTHER" id="PTHR43617:SF35">
    <property type="entry name" value="[RIBOSOMAL PROTEIN BS18]-ALANINE N-ACETYLTRANSFERASE"/>
    <property type="match status" value="1"/>
</dbReference>
<feature type="active site" description="Proton acceptor" evidence="1">
    <location>
        <position position="97"/>
    </location>
</feature>
<dbReference type="SUPFAM" id="SSF55729">
    <property type="entry name" value="Acyl-CoA N-acyltransferases (Nat)"/>
    <property type="match status" value="1"/>
</dbReference>
<dbReference type="Gene3D" id="3.40.630.30">
    <property type="match status" value="1"/>
</dbReference>
<comment type="subcellular location">
    <subcellularLocation>
        <location evidence="1 2">Cytoplasm</location>
    </subcellularLocation>
</comment>
<dbReference type="Pfam" id="PF00583">
    <property type="entry name" value="Acetyltransf_1"/>
    <property type="match status" value="1"/>
</dbReference>
<evidence type="ECO:0000256" key="1">
    <source>
        <dbReference type="HAMAP-Rule" id="MF_02210"/>
    </source>
</evidence>
<dbReference type="GO" id="GO:0005840">
    <property type="term" value="C:ribosome"/>
    <property type="evidence" value="ECO:0007669"/>
    <property type="project" value="UniProtKB-KW"/>
</dbReference>
<dbReference type="CDD" id="cd04301">
    <property type="entry name" value="NAT_SF"/>
    <property type="match status" value="1"/>
</dbReference>
<organism evidence="4 5">
    <name type="scientific">Candidatus Dechloromonas phosphorivorans</name>
    <dbReference type="NCBI Taxonomy" id="2899244"/>
    <lineage>
        <taxon>Bacteria</taxon>
        <taxon>Pseudomonadati</taxon>
        <taxon>Pseudomonadota</taxon>
        <taxon>Betaproteobacteria</taxon>
        <taxon>Rhodocyclales</taxon>
        <taxon>Azonexaceae</taxon>
        <taxon>Dechloromonas</taxon>
    </lineage>
</organism>
<dbReference type="GO" id="GO:0008999">
    <property type="term" value="F:protein-N-terminal-alanine acetyltransferase activity"/>
    <property type="evidence" value="ECO:0007669"/>
    <property type="project" value="UniProtKB-UniRule"/>
</dbReference>
<comment type="catalytic activity">
    <reaction evidence="1 2">
        <text>N-terminal L-alanyl-[ribosomal protein bS18] + acetyl-CoA = N-terminal N(alpha)-acetyl-L-alanyl-[ribosomal protein bS18] + CoA + H(+)</text>
        <dbReference type="Rhea" id="RHEA:43756"/>
        <dbReference type="Rhea" id="RHEA-COMP:10676"/>
        <dbReference type="Rhea" id="RHEA-COMP:10677"/>
        <dbReference type="ChEBI" id="CHEBI:15378"/>
        <dbReference type="ChEBI" id="CHEBI:57287"/>
        <dbReference type="ChEBI" id="CHEBI:57288"/>
        <dbReference type="ChEBI" id="CHEBI:64718"/>
        <dbReference type="ChEBI" id="CHEBI:83683"/>
        <dbReference type="EC" id="2.3.1.266"/>
    </reaction>
</comment>
<gene>
    <name evidence="1 4" type="primary">rimI</name>
    <name evidence="4" type="ORF">IPN75_11345</name>
</gene>
<dbReference type="InterPro" id="IPR050276">
    <property type="entry name" value="MshD_Acetyltransferase"/>
</dbReference>
<keyword evidence="4" id="KW-0687">Ribonucleoprotein</keyword>
<dbReference type="PROSITE" id="PS51186">
    <property type="entry name" value="GNAT"/>
    <property type="match status" value="1"/>
</dbReference>